<feature type="chain" id="PRO_5036116091" evidence="1">
    <location>
        <begin position="16"/>
        <end position="233"/>
    </location>
</feature>
<dbReference type="Proteomes" id="UP000332933">
    <property type="component" value="Unassembled WGS sequence"/>
</dbReference>
<dbReference type="EMBL" id="VJMH01003843">
    <property type="protein sequence ID" value="KAF0704681.1"/>
    <property type="molecule type" value="Genomic_DNA"/>
</dbReference>
<reference evidence="3 4" key="1">
    <citation type="submission" date="2019-03" db="EMBL/GenBank/DDBJ databases">
        <authorList>
            <person name="Gaulin E."/>
            <person name="Dumas B."/>
        </authorList>
    </citation>
    <scope>NUCLEOTIDE SEQUENCE [LARGE SCALE GENOMIC DNA]</scope>
    <source>
        <strain evidence="3">CBS 568.67</strain>
    </source>
</reference>
<keyword evidence="1" id="KW-0732">Signal</keyword>
<organism evidence="3 4">
    <name type="scientific">Aphanomyces stellatus</name>
    <dbReference type="NCBI Taxonomy" id="120398"/>
    <lineage>
        <taxon>Eukaryota</taxon>
        <taxon>Sar</taxon>
        <taxon>Stramenopiles</taxon>
        <taxon>Oomycota</taxon>
        <taxon>Saprolegniomycetes</taxon>
        <taxon>Saprolegniales</taxon>
        <taxon>Verrucalvaceae</taxon>
        <taxon>Aphanomyces</taxon>
    </lineage>
</organism>
<dbReference type="EMBL" id="CAADRA010003855">
    <property type="protein sequence ID" value="VFT84208.1"/>
    <property type="molecule type" value="Genomic_DNA"/>
</dbReference>
<dbReference type="AlphaFoldDB" id="A0A485KI41"/>
<evidence type="ECO:0000313" key="3">
    <source>
        <dbReference type="EMBL" id="VFT84208.1"/>
    </source>
</evidence>
<evidence type="ECO:0000313" key="4">
    <source>
        <dbReference type="Proteomes" id="UP000332933"/>
    </source>
</evidence>
<dbReference type="Gene3D" id="2.80.10.50">
    <property type="match status" value="1"/>
</dbReference>
<feature type="signal peptide" evidence="1">
    <location>
        <begin position="1"/>
        <end position="15"/>
    </location>
</feature>
<sequence>MLVISTLLLAAVASAQPGSCRGEIDTAVYSAFYSCLAAVGNNRLAYQERQFLRRSPSFIREGACAGTYAPDCNAFLQLGSNSSYDCKHYYYKGDSFNGYVEAPKFCNPNGPSTHALLLSVHTDSGSFGLGVDGSTVVVKFLEDTPVTPMFDYDFANRDFQSNENGECLFVNEDRSLETMECDPTNGVTKWMVYANSTVVHSASSLCIEASVFDGVKMADCDGNPNQKIATLEE</sequence>
<gene>
    <name evidence="3" type="primary">Aste57867_7288</name>
    <name evidence="2" type="ORF">As57867_007263</name>
    <name evidence="3" type="ORF">ASTE57867_7288</name>
</gene>
<name>A0A485KI41_9STRA</name>
<keyword evidence="4" id="KW-1185">Reference proteome</keyword>
<reference evidence="2" key="2">
    <citation type="submission" date="2019-06" db="EMBL/GenBank/DDBJ databases">
        <title>Genomics analysis of Aphanomyces spp. identifies a new class of oomycete effector associated with host adaptation.</title>
        <authorList>
            <person name="Gaulin E."/>
        </authorList>
    </citation>
    <scope>NUCLEOTIDE SEQUENCE</scope>
    <source>
        <strain evidence="2">CBS 578.67</strain>
    </source>
</reference>
<dbReference type="InterPro" id="IPR035992">
    <property type="entry name" value="Ricin_B-like_lectins"/>
</dbReference>
<accession>A0A485KI41</accession>
<evidence type="ECO:0000313" key="2">
    <source>
        <dbReference type="EMBL" id="KAF0704681.1"/>
    </source>
</evidence>
<dbReference type="SUPFAM" id="SSF50370">
    <property type="entry name" value="Ricin B-like lectins"/>
    <property type="match status" value="1"/>
</dbReference>
<evidence type="ECO:0000256" key="1">
    <source>
        <dbReference type="SAM" id="SignalP"/>
    </source>
</evidence>
<protein>
    <submittedName>
        <fullName evidence="3">Aste57867_7288 protein</fullName>
    </submittedName>
</protein>
<proteinExistence type="predicted"/>